<evidence type="ECO:0000256" key="1">
    <source>
        <dbReference type="PIRNR" id="PIRNR028141"/>
    </source>
</evidence>
<sequence length="121" mass="13792">MTERRLFSRIGFRAKAWLLDATGHQHHILVRDLSLHGALLAVADDWAGKNGDEFELLLDLDGHGQRIVMQGRQRHHHGSCIGLECRRLDIDSAAHLRRLVELNLGSDELLQRQFAQLVNED</sequence>
<evidence type="ECO:0000313" key="3">
    <source>
        <dbReference type="Proteomes" id="UP000217763"/>
    </source>
</evidence>
<dbReference type="InterPro" id="IPR009875">
    <property type="entry name" value="PilZ_domain"/>
</dbReference>
<dbReference type="InterPro" id="IPR027021">
    <property type="entry name" value="C-di-GMP_BP_PA4608"/>
</dbReference>
<dbReference type="RefSeq" id="WP_094039104.1">
    <property type="nucleotide sequence ID" value="NZ_CP012621.1"/>
</dbReference>
<keyword evidence="1" id="KW-0973">c-di-GMP</keyword>
<dbReference type="GO" id="GO:0035438">
    <property type="term" value="F:cyclic-di-GMP binding"/>
    <property type="evidence" value="ECO:0007669"/>
    <property type="project" value="InterPro"/>
</dbReference>
<reference evidence="3" key="1">
    <citation type="submission" date="2015-09" db="EMBL/GenBank/DDBJ databases">
        <authorList>
            <person name="Shao Z."/>
            <person name="Wang L."/>
        </authorList>
    </citation>
    <scope>NUCLEOTIDE SEQUENCE [LARGE SCALE GENOMIC DNA]</scope>
    <source>
        <strain evidence="3">F13-1</strain>
    </source>
</reference>
<dbReference type="AlphaFoldDB" id="A0A231N0S5"/>
<dbReference type="Proteomes" id="UP000217763">
    <property type="component" value="Chromosome"/>
</dbReference>
<evidence type="ECO:0000313" key="2">
    <source>
        <dbReference type="EMBL" id="ATG72994.1"/>
    </source>
</evidence>
<protein>
    <recommendedName>
        <fullName evidence="1">Cyclic diguanosine monophosphate-binding protein</fullName>
        <shortName evidence="1">c-di-GMP-binding protein</shortName>
    </recommendedName>
    <alternativeName>
        <fullName evidence="1">Pilz domain-containing protein</fullName>
    </alternativeName>
</protein>
<dbReference type="Gene3D" id="2.40.10.220">
    <property type="entry name" value="predicted glycosyltransferase like domains"/>
    <property type="match status" value="1"/>
</dbReference>
<dbReference type="KEGG" id="zdf:AN401_03265"/>
<dbReference type="OrthoDB" id="5298508at2"/>
<dbReference type="SUPFAM" id="SSF141371">
    <property type="entry name" value="PilZ domain-like"/>
    <property type="match status" value="1"/>
</dbReference>
<proteinExistence type="predicted"/>
<comment type="function">
    <text evidence="1">Binds the second messenger bis-(3'-5') cyclic dimeric guanosine monophosphate (c-di-GMP). Can bind two c-di-GMP molecules per monomer. May play a role in bacterial second-messenger regulated processes. Binding to c-di-GMP induces a conformational change of the C- and N-termini resulting in the exposure of a highly negative surface on one side of the protein to a possible effector protein.</text>
</comment>
<dbReference type="Pfam" id="PF07238">
    <property type="entry name" value="PilZ"/>
    <property type="match status" value="1"/>
</dbReference>
<dbReference type="EMBL" id="CP012621">
    <property type="protein sequence ID" value="ATG72994.1"/>
    <property type="molecule type" value="Genomic_DNA"/>
</dbReference>
<gene>
    <name evidence="2" type="ORF">AN401_03265</name>
</gene>
<keyword evidence="3" id="KW-1185">Reference proteome</keyword>
<organism evidence="2 3">
    <name type="scientific">Zobellella denitrificans</name>
    <dbReference type="NCBI Taxonomy" id="347534"/>
    <lineage>
        <taxon>Bacteria</taxon>
        <taxon>Pseudomonadati</taxon>
        <taxon>Pseudomonadota</taxon>
        <taxon>Gammaproteobacteria</taxon>
        <taxon>Aeromonadales</taxon>
        <taxon>Aeromonadaceae</taxon>
        <taxon>Zobellella</taxon>
    </lineage>
</organism>
<accession>A0A231N0S5</accession>
<name>A0A231N0S5_9GAMM</name>
<keyword evidence="1" id="KW-0547">Nucleotide-binding</keyword>
<comment type="subunit">
    <text evidence="1">Monomer in both c-di-GMP-bound and free forms.</text>
</comment>
<dbReference type="PIRSF" id="PIRSF028141">
    <property type="entry name" value="C-di-GMP_BP_PA4608"/>
    <property type="match status" value="1"/>
</dbReference>